<dbReference type="Pfam" id="PF18270">
    <property type="entry name" value="Evf"/>
    <property type="match status" value="1"/>
</dbReference>
<feature type="domain" description="Virulence factor Evf" evidence="1">
    <location>
        <begin position="45"/>
        <end position="278"/>
    </location>
</feature>
<accession>A0A172YYW9</accession>
<evidence type="ECO:0000313" key="2">
    <source>
        <dbReference type="EMBL" id="ANF85360.1"/>
    </source>
</evidence>
<evidence type="ECO:0000259" key="1">
    <source>
        <dbReference type="Pfam" id="PF18270"/>
    </source>
</evidence>
<organism evidence="2 3">
    <name type="scientific">Pseudomonas antarctica</name>
    <dbReference type="NCBI Taxonomy" id="219572"/>
    <lineage>
        <taxon>Bacteria</taxon>
        <taxon>Pseudomonadati</taxon>
        <taxon>Pseudomonadota</taxon>
        <taxon>Gammaproteobacteria</taxon>
        <taxon>Pseudomonadales</taxon>
        <taxon>Pseudomonadaceae</taxon>
        <taxon>Pseudomonas</taxon>
    </lineage>
</organism>
<dbReference type="PATRIC" id="fig|219572.3.peg.1985"/>
<dbReference type="SMR" id="A0A172YYW9"/>
<dbReference type="EMBL" id="CP015600">
    <property type="protein sequence ID" value="ANF85360.1"/>
    <property type="molecule type" value="Genomic_DNA"/>
</dbReference>
<evidence type="ECO:0000313" key="3">
    <source>
        <dbReference type="Proteomes" id="UP000077829"/>
    </source>
</evidence>
<gene>
    <name evidence="2" type="ORF">A7J50_1940</name>
</gene>
<dbReference type="InterPro" id="IPR041576">
    <property type="entry name" value="Evf"/>
</dbReference>
<proteinExistence type="predicted"/>
<dbReference type="Proteomes" id="UP000077829">
    <property type="component" value="Chromosome"/>
</dbReference>
<dbReference type="KEGG" id="panr:A7J50_1940"/>
<protein>
    <recommendedName>
        <fullName evidence="1">Virulence factor Evf domain-containing protein</fullName>
    </recommendedName>
</protein>
<reference evidence="2 3" key="1">
    <citation type="submission" date="2016-05" db="EMBL/GenBank/DDBJ databases">
        <title>Complete genome sequence of Pseudomonas antarctica PAMC 27494.</title>
        <authorList>
            <person name="Lee J."/>
        </authorList>
    </citation>
    <scope>NUCLEOTIDE SEQUENCE [LARGE SCALE GENOMIC DNA]</scope>
    <source>
        <strain evidence="2 3">PAMC 27494</strain>
    </source>
</reference>
<name>A0A172YYW9_9PSED</name>
<dbReference type="RefSeq" id="WP_064451596.1">
    <property type="nucleotide sequence ID" value="NZ_CP015600.1"/>
</dbReference>
<dbReference type="AlphaFoldDB" id="A0A172YYW9"/>
<sequence>MKTLSALPAHVKDVRLFSEQLKEAHSFFGDTHLKDIQLKDADNPYADTDGLIEFIIGNELIEDPEVMKKISELKKYLIGMTSVVTNYVQRKAEAEGEQYKTDVALWSLALSKLPLMGPSKIDEQSYSRHIRGVSIAADFVNFILDIVASQGTSALKSFEKFMAKQGDALRFGVENNKDFYKTITVGVSVEVFKVGTNIVYIPKIKQYRVNFDRNNSKFSSACASAEFVDINFSYKYGANVFDYEALEDPAIKKDFEEFLRKQRKSQIEEASTFFDDDFPVKKPTSTLASKAG</sequence>